<name>Q47GA6_DECAR</name>
<dbReference type="GO" id="GO:0015074">
    <property type="term" value="P:DNA integration"/>
    <property type="evidence" value="ECO:0007669"/>
    <property type="project" value="InterPro"/>
</dbReference>
<dbReference type="Gene3D" id="1.10.443.10">
    <property type="entry name" value="Intergrase catalytic core"/>
    <property type="match status" value="1"/>
</dbReference>
<evidence type="ECO:0000313" key="2">
    <source>
        <dbReference type="EMBL" id="AAZ46125.1"/>
    </source>
</evidence>
<dbReference type="eggNOG" id="COG0582">
    <property type="taxonomic scope" value="Bacteria"/>
</dbReference>
<reference evidence="2" key="1">
    <citation type="submission" date="2005-08" db="EMBL/GenBank/DDBJ databases">
        <title>Complete sequence of Dechloromonas aromatica RCB.</title>
        <authorList>
            <person name="Salinero K.K."/>
            <person name="Copeland A."/>
            <person name="Lucas S."/>
            <person name="Lapidus A."/>
            <person name="Barry K."/>
            <person name="Detter J.C."/>
            <person name="Glavina T."/>
            <person name="Hammon N."/>
            <person name="Israni S."/>
            <person name="Pitluck S."/>
            <person name="Di Bartolo G."/>
            <person name="Trong S."/>
            <person name="Schmutz J."/>
            <person name="Larimer F."/>
            <person name="Land M."/>
            <person name="Ivanova N."/>
            <person name="Richardson P."/>
        </authorList>
    </citation>
    <scope>NUCLEOTIDE SEQUENCE</scope>
    <source>
        <strain evidence="2">RCB</strain>
    </source>
</reference>
<evidence type="ECO:0000256" key="1">
    <source>
        <dbReference type="ARBA" id="ARBA00023172"/>
    </source>
</evidence>
<dbReference type="GO" id="GO:0006310">
    <property type="term" value="P:DNA recombination"/>
    <property type="evidence" value="ECO:0007669"/>
    <property type="project" value="UniProtKB-KW"/>
</dbReference>
<dbReference type="HOGENOM" id="CLU_244315_0_0_4"/>
<sequence>MDTGDTSLFSRSLNREDEHRPYDLTLSLQERLRQKLDRSDYRVAEALIKSFRILNSGIGLVSLAESTARDLASLKYITSLITVPKWIDRVGEIANPISKILDTDASRDLTALRNLPRHPLRDYLAPPGSELPHGKIRFLQAIRGLLTLIILSERGELATELARELSRWLSGKLPRGLEPAALTQLGLAQLAANDELKGPTVKLLNQLAAVLRSELPAPFQEQLCESNCIVAPATNSHHDDEVSDVESKTDESTAELEILEHLLAEQASGTRRAFAGVVTARELQPFELDQTFPKILALAGGVHDQEVFAAESAFHLGLMPSKFHLLEIGNGFTQGYAICAEGNAIRIDINRVIKHSSDSATADDRTVIIPFPMEFAQRIRAYLSSNPSAKTFAQLFSLPMDALQKSTRAMLRAISISSHRITLTRLARSRGRYALHRCRDEAYSALIGLDFLLGTPANFNYLSVRADRLKSILHDVYLSLGYSGVLATEDVHDVISPRQPNYQQVATLLSAVTAETSTVISSLPRHCGIDQLITAHNLVSTNIFILFKFISGSRPVKFETVTRSQINLKTGATGVTDKRVSPYHELRMICLPTYLIGWLETYNKWLESLAYRLSGIAPKLAAQIDSATRAEHPKDWHPLFFSLNESLESVPIGSQVLAGVLANYGMAINAGRHWIDAVARDAEIDSAAVMGQAGRGNPGQELFGRWSGAIPAIAFSSISLAIDQWIEQVGLPSVPTFNPRSYTGPGLPRDALPYDPKLIETTTGWMEQALPRGIAAPEPCPFSRTTVTLASNFAESFRTWRSTAPAPGWFGVARSLIMEDGVIHGSELLGAIAEIATGKIYVAPQRTFVDSKTRPLGLRRTEISTATLQLAQRIPPSESIPETLAALDTAPIPRVGVNETSQSIGELLAQAEAYTTLHFPAAISAWSRGLTFSRTTRPASEAREIFGCIEPPLFDLRPRARRVAALESVAKVLEQAKKKLDEGASHATALHLLGKLLEELRLIGSDSLLERIEVGYLQNLAGSLRNLNTLLRYESGARNFVRIAANAIEHAGADDIDWRQLVNAALHERKDGSAPDETGINSVLRYLGIDIQIFQRSAAPPSAFNYAEIVSPREIAVAIALLDQRQKVPGDDYHLATIALRLLARHPLRWDSVAHLRLGDLALDNPRPHLAITAEAGANLKTDNAVRVIRLTDPELVNGLLLLMQLRSARFPDDTQLPIFGDAHDPRTIERTGNIHQLITSALWHATGSPVVCVHDLRHRVITDRIHTHLTPGAHQKFDTLALRQGLIECAIEAGQSWPQVSMENYGHDMDRLRTQHYHALLADLTPPSDVFVSGITGVPATTCRKRRSRNPGYEPNLAEDFSWDNFRDGATILQLGSLIADGQSQVTFVPEMNERPLQTPRAIYLGLRLLGDSPEVARAVSGLTTDQGKTVELALASAPQRLGVPLQARKDINRQTFLQTAQDLDLAFAMSVAPPDRSSIARIEGSLKQAGDEWAFSKPRDALDLAPWIRIWAANDIATEFVLRPCGRSVVDNAILTDARSSGFSRARTLPARHFRRDVGVMLRFYPRPNSTSRAKRSRASPQTAFFLSTCAMAFHYQF</sequence>
<dbReference type="InterPro" id="IPR013762">
    <property type="entry name" value="Integrase-like_cat_sf"/>
</dbReference>
<accession>Q47GA6</accession>
<gene>
    <name evidence="2" type="ordered locus">Daro_1376</name>
</gene>
<proteinExistence type="predicted"/>
<dbReference type="EMBL" id="CP000089">
    <property type="protein sequence ID" value="AAZ46125.1"/>
    <property type="molecule type" value="Genomic_DNA"/>
</dbReference>
<dbReference type="InterPro" id="IPR011010">
    <property type="entry name" value="DNA_brk_join_enz"/>
</dbReference>
<keyword evidence="1" id="KW-0233">DNA recombination</keyword>
<organism evidence="2">
    <name type="scientific">Dechloromonas aromatica (strain RCB)</name>
    <dbReference type="NCBI Taxonomy" id="159087"/>
    <lineage>
        <taxon>Bacteria</taxon>
        <taxon>Pseudomonadati</taxon>
        <taxon>Pseudomonadota</taxon>
        <taxon>Betaproteobacteria</taxon>
        <taxon>Rhodocyclales</taxon>
        <taxon>Azonexaceae</taxon>
        <taxon>Dechloromonas</taxon>
    </lineage>
</organism>
<dbReference type="OrthoDB" id="6125299at2"/>
<dbReference type="SUPFAM" id="SSF56349">
    <property type="entry name" value="DNA breaking-rejoining enzymes"/>
    <property type="match status" value="1"/>
</dbReference>
<dbReference type="GO" id="GO:0003677">
    <property type="term" value="F:DNA binding"/>
    <property type="evidence" value="ECO:0007669"/>
    <property type="project" value="InterPro"/>
</dbReference>
<protein>
    <submittedName>
        <fullName evidence="2">Uncharacterized protein</fullName>
    </submittedName>
</protein>
<dbReference type="KEGG" id="dar:Daro_1376"/>